<dbReference type="EMBL" id="BDGG01000002">
    <property type="protein sequence ID" value="GAU92250.1"/>
    <property type="molecule type" value="Genomic_DNA"/>
</dbReference>
<proteinExistence type="predicted"/>
<keyword evidence="3" id="KW-1185">Reference proteome</keyword>
<gene>
    <name evidence="2" type="primary">RvY_04354-1</name>
    <name evidence="2" type="synonym">RvY_04354.1</name>
    <name evidence="2" type="ORF">RvY_04354</name>
</gene>
<evidence type="ECO:0000313" key="3">
    <source>
        <dbReference type="Proteomes" id="UP000186922"/>
    </source>
</evidence>
<evidence type="ECO:0000313" key="2">
    <source>
        <dbReference type="EMBL" id="GAU92250.1"/>
    </source>
</evidence>
<feature type="signal peptide" evidence="1">
    <location>
        <begin position="1"/>
        <end position="32"/>
    </location>
</feature>
<protein>
    <submittedName>
        <fullName evidence="2">Uncharacterized protein</fullName>
    </submittedName>
</protein>
<keyword evidence="1" id="KW-0732">Signal</keyword>
<organism evidence="2 3">
    <name type="scientific">Ramazzottius varieornatus</name>
    <name type="common">Water bear</name>
    <name type="synonym">Tardigrade</name>
    <dbReference type="NCBI Taxonomy" id="947166"/>
    <lineage>
        <taxon>Eukaryota</taxon>
        <taxon>Metazoa</taxon>
        <taxon>Ecdysozoa</taxon>
        <taxon>Tardigrada</taxon>
        <taxon>Eutardigrada</taxon>
        <taxon>Parachela</taxon>
        <taxon>Hypsibioidea</taxon>
        <taxon>Ramazzottiidae</taxon>
        <taxon>Ramazzottius</taxon>
    </lineage>
</organism>
<name>A0A1D1UUR3_RAMVA</name>
<dbReference type="AlphaFoldDB" id="A0A1D1UUR3"/>
<reference evidence="2 3" key="1">
    <citation type="journal article" date="2016" name="Nat. Commun.">
        <title>Extremotolerant tardigrade genome and improved radiotolerance of human cultured cells by tardigrade-unique protein.</title>
        <authorList>
            <person name="Hashimoto T."/>
            <person name="Horikawa D.D."/>
            <person name="Saito Y."/>
            <person name="Kuwahara H."/>
            <person name="Kozuka-Hata H."/>
            <person name="Shin-I T."/>
            <person name="Minakuchi Y."/>
            <person name="Ohishi K."/>
            <person name="Motoyama A."/>
            <person name="Aizu T."/>
            <person name="Enomoto A."/>
            <person name="Kondo K."/>
            <person name="Tanaka S."/>
            <person name="Hara Y."/>
            <person name="Koshikawa S."/>
            <person name="Sagara H."/>
            <person name="Miura T."/>
            <person name="Yokobori S."/>
            <person name="Miyagawa K."/>
            <person name="Suzuki Y."/>
            <person name="Kubo T."/>
            <person name="Oyama M."/>
            <person name="Kohara Y."/>
            <person name="Fujiyama A."/>
            <person name="Arakawa K."/>
            <person name="Katayama T."/>
            <person name="Toyoda A."/>
            <person name="Kunieda T."/>
        </authorList>
    </citation>
    <scope>NUCLEOTIDE SEQUENCE [LARGE SCALE GENOMIC DNA]</scope>
    <source>
        <strain evidence="2 3">YOKOZUNA-1</strain>
    </source>
</reference>
<evidence type="ECO:0000256" key="1">
    <source>
        <dbReference type="SAM" id="SignalP"/>
    </source>
</evidence>
<comment type="caution">
    <text evidence="2">The sequence shown here is derived from an EMBL/GenBank/DDBJ whole genome shotgun (WGS) entry which is preliminary data.</text>
</comment>
<feature type="chain" id="PRO_5008897649" evidence="1">
    <location>
        <begin position="33"/>
        <end position="111"/>
    </location>
</feature>
<accession>A0A1D1UUR3</accession>
<sequence>MTGQALLTTEPPSPFILFLLGLSPSLIALCFAEPSRGCYDAVKMSRYVIGCLNKADGDGGKCTKIGIEGKNFSLQLLTLGFATLNEIGYVESPDTHVYHRNGSKIKDMAGS</sequence>
<dbReference type="Proteomes" id="UP000186922">
    <property type="component" value="Unassembled WGS sequence"/>
</dbReference>